<name>A0A916ZF05_9BACL</name>
<evidence type="ECO:0000256" key="15">
    <source>
        <dbReference type="SAM" id="MobiDB-lite"/>
    </source>
</evidence>
<dbReference type="Proteomes" id="UP000612456">
    <property type="component" value="Unassembled WGS sequence"/>
</dbReference>
<dbReference type="InterPro" id="IPR010923">
    <property type="entry name" value="T(6)A37_SUA5"/>
</dbReference>
<dbReference type="PROSITE" id="PS51163">
    <property type="entry name" value="YRDC"/>
    <property type="match status" value="1"/>
</dbReference>
<feature type="binding site" evidence="14">
    <location>
        <position position="150"/>
    </location>
    <ligand>
        <name>ATP</name>
        <dbReference type="ChEBI" id="CHEBI:30616"/>
    </ligand>
</feature>
<dbReference type="SUPFAM" id="SSF55821">
    <property type="entry name" value="YrdC/RibB"/>
    <property type="match status" value="1"/>
</dbReference>
<dbReference type="GO" id="GO:0005524">
    <property type="term" value="F:ATP binding"/>
    <property type="evidence" value="ECO:0007669"/>
    <property type="project" value="UniProtKB-UniRule"/>
</dbReference>
<evidence type="ECO:0000313" key="18">
    <source>
        <dbReference type="Proteomes" id="UP000612456"/>
    </source>
</evidence>
<dbReference type="FunFam" id="3.90.870.10:FF:000009">
    <property type="entry name" value="Threonylcarbamoyl-AMP synthase, putative"/>
    <property type="match status" value="1"/>
</dbReference>
<evidence type="ECO:0000256" key="8">
    <source>
        <dbReference type="ARBA" id="ARBA00022695"/>
    </source>
</evidence>
<feature type="binding site" evidence="14">
    <location>
        <position position="116"/>
    </location>
    <ligand>
        <name>ATP</name>
        <dbReference type="ChEBI" id="CHEBI:30616"/>
    </ligand>
</feature>
<dbReference type="Gene3D" id="3.90.870.10">
    <property type="entry name" value="DHBP synthase"/>
    <property type="match status" value="1"/>
</dbReference>
<feature type="binding site" evidence="14">
    <location>
        <position position="195"/>
    </location>
    <ligand>
        <name>ATP</name>
        <dbReference type="ChEBI" id="CHEBI:30616"/>
    </ligand>
</feature>
<comment type="catalytic activity">
    <reaction evidence="12 13">
        <text>L-threonine + hydrogencarbonate + ATP = L-threonylcarbamoyladenylate + diphosphate + H2O</text>
        <dbReference type="Rhea" id="RHEA:36407"/>
        <dbReference type="ChEBI" id="CHEBI:15377"/>
        <dbReference type="ChEBI" id="CHEBI:17544"/>
        <dbReference type="ChEBI" id="CHEBI:30616"/>
        <dbReference type="ChEBI" id="CHEBI:33019"/>
        <dbReference type="ChEBI" id="CHEBI:57926"/>
        <dbReference type="ChEBI" id="CHEBI:73682"/>
        <dbReference type="EC" id="2.7.7.87"/>
    </reaction>
</comment>
<dbReference type="GO" id="GO:0008033">
    <property type="term" value="P:tRNA processing"/>
    <property type="evidence" value="ECO:0007669"/>
    <property type="project" value="UniProtKB-KW"/>
</dbReference>
<dbReference type="EMBL" id="BMHP01000006">
    <property type="protein sequence ID" value="GGD92840.1"/>
    <property type="molecule type" value="Genomic_DNA"/>
</dbReference>
<dbReference type="AlphaFoldDB" id="A0A916ZF05"/>
<feature type="binding site" evidence="14">
    <location>
        <position position="140"/>
    </location>
    <ligand>
        <name>L-threonine</name>
        <dbReference type="ChEBI" id="CHEBI:57926"/>
    </ligand>
</feature>
<dbReference type="EC" id="2.7.7.87" evidence="3 13"/>
<keyword evidence="10 13" id="KW-0067">ATP-binding</keyword>
<evidence type="ECO:0000256" key="6">
    <source>
        <dbReference type="ARBA" id="ARBA00022679"/>
    </source>
</evidence>
<dbReference type="InterPro" id="IPR017945">
    <property type="entry name" value="DHBP_synth_RibB-like_a/b_dom"/>
</dbReference>
<comment type="similarity">
    <text evidence="2 13">Belongs to the SUA5 family.</text>
</comment>
<dbReference type="PANTHER" id="PTHR17490:SF16">
    <property type="entry name" value="THREONYLCARBAMOYL-AMP SYNTHASE"/>
    <property type="match status" value="1"/>
</dbReference>
<evidence type="ECO:0000256" key="12">
    <source>
        <dbReference type="ARBA" id="ARBA00048366"/>
    </source>
</evidence>
<keyword evidence="7 13" id="KW-0819">tRNA processing</keyword>
<feature type="region of interest" description="Disordered" evidence="15">
    <location>
        <begin position="217"/>
        <end position="253"/>
    </location>
</feature>
<keyword evidence="9 13" id="KW-0547">Nucleotide-binding</keyword>
<dbReference type="GO" id="GO:0061710">
    <property type="term" value="F:L-threonylcarbamoyladenylate synthase"/>
    <property type="evidence" value="ECO:0007669"/>
    <property type="project" value="UniProtKB-EC"/>
</dbReference>
<organism evidence="17 18">
    <name type="scientific">Paenibacillus nasutitermitis</name>
    <dbReference type="NCBI Taxonomy" id="1652958"/>
    <lineage>
        <taxon>Bacteria</taxon>
        <taxon>Bacillati</taxon>
        <taxon>Bacillota</taxon>
        <taxon>Bacilli</taxon>
        <taxon>Bacillales</taxon>
        <taxon>Paenibacillaceae</taxon>
        <taxon>Paenibacillus</taxon>
    </lineage>
</organism>
<keyword evidence="18" id="KW-1185">Reference proteome</keyword>
<feature type="binding site" evidence="14">
    <location>
        <position position="120"/>
    </location>
    <ligand>
        <name>L-threonine</name>
        <dbReference type="ChEBI" id="CHEBI:57926"/>
    </ligand>
</feature>
<dbReference type="InterPro" id="IPR050156">
    <property type="entry name" value="TC-AMP_synthase_SUA5"/>
</dbReference>
<dbReference type="NCBIfam" id="TIGR00057">
    <property type="entry name" value="L-threonylcarbamoyladenylate synthase"/>
    <property type="match status" value="1"/>
</dbReference>
<evidence type="ECO:0000256" key="5">
    <source>
        <dbReference type="ARBA" id="ARBA00022490"/>
    </source>
</evidence>
<dbReference type="Pfam" id="PF03481">
    <property type="entry name" value="Sua5_C"/>
    <property type="match status" value="1"/>
</dbReference>
<evidence type="ECO:0000256" key="4">
    <source>
        <dbReference type="ARBA" id="ARBA00015492"/>
    </source>
</evidence>
<evidence type="ECO:0000256" key="2">
    <source>
        <dbReference type="ARBA" id="ARBA00007663"/>
    </source>
</evidence>
<reference evidence="17" key="2">
    <citation type="submission" date="2020-09" db="EMBL/GenBank/DDBJ databases">
        <authorList>
            <person name="Sun Q."/>
            <person name="Zhou Y."/>
        </authorList>
    </citation>
    <scope>NUCLEOTIDE SEQUENCE</scope>
    <source>
        <strain evidence="17">CGMCC 1.15178</strain>
    </source>
</reference>
<comment type="subcellular location">
    <subcellularLocation>
        <location evidence="1 13">Cytoplasm</location>
    </subcellularLocation>
</comment>
<feature type="domain" description="YrdC-like" evidence="16">
    <location>
        <begin position="11"/>
        <end position="199"/>
    </location>
</feature>
<comment type="caution">
    <text evidence="17">The sequence shown here is derived from an EMBL/GenBank/DDBJ whole genome shotgun (WGS) entry which is preliminary data.</text>
</comment>
<dbReference type="Gene3D" id="3.40.50.11030">
    <property type="entry name" value="Threonylcarbamoyl-AMP synthase, C-terminal domain"/>
    <property type="match status" value="1"/>
</dbReference>
<feature type="binding site" evidence="14">
    <location>
        <position position="259"/>
    </location>
    <ligand>
        <name>ATP</name>
        <dbReference type="ChEBI" id="CHEBI:30616"/>
    </ligand>
</feature>
<evidence type="ECO:0000256" key="13">
    <source>
        <dbReference type="PIRNR" id="PIRNR004930"/>
    </source>
</evidence>
<evidence type="ECO:0000256" key="11">
    <source>
        <dbReference type="ARBA" id="ARBA00029774"/>
    </source>
</evidence>
<evidence type="ECO:0000256" key="7">
    <source>
        <dbReference type="ARBA" id="ARBA00022694"/>
    </source>
</evidence>
<dbReference type="GO" id="GO:0005737">
    <property type="term" value="C:cytoplasm"/>
    <property type="evidence" value="ECO:0007669"/>
    <property type="project" value="UniProtKB-SubCell"/>
</dbReference>
<dbReference type="InterPro" id="IPR038385">
    <property type="entry name" value="Sua5/YwlC_C"/>
</dbReference>
<feature type="binding site" evidence="14">
    <location>
        <position position="65"/>
    </location>
    <ligand>
        <name>L-threonine</name>
        <dbReference type="ChEBI" id="CHEBI:57926"/>
    </ligand>
</feature>
<evidence type="ECO:0000256" key="3">
    <source>
        <dbReference type="ARBA" id="ARBA00012584"/>
    </source>
</evidence>
<gene>
    <name evidence="17" type="primary">ywlC</name>
    <name evidence="17" type="ORF">GCM10010911_59300</name>
</gene>
<feature type="binding site" evidence="14">
    <location>
        <position position="142"/>
    </location>
    <ligand>
        <name>L-threonine</name>
        <dbReference type="ChEBI" id="CHEBI:57926"/>
    </ligand>
</feature>
<proteinExistence type="inferred from homology"/>
<evidence type="ECO:0000313" key="17">
    <source>
        <dbReference type="EMBL" id="GGD92840.1"/>
    </source>
</evidence>
<keyword evidence="5 13" id="KW-0963">Cytoplasm</keyword>
<feature type="binding site" evidence="14">
    <location>
        <position position="180"/>
    </location>
    <ligand>
        <name>L-threonine</name>
        <dbReference type="ChEBI" id="CHEBI:57926"/>
    </ligand>
</feature>
<feature type="binding site" evidence="14">
    <location>
        <position position="33"/>
    </location>
    <ligand>
        <name>L-threonine</name>
        <dbReference type="ChEBI" id="CHEBI:57926"/>
    </ligand>
</feature>
<dbReference type="InterPro" id="IPR006070">
    <property type="entry name" value="Sua5-like_dom"/>
</dbReference>
<keyword evidence="8 13" id="KW-0548">Nucleotidyltransferase</keyword>
<evidence type="ECO:0000259" key="16">
    <source>
        <dbReference type="PROSITE" id="PS51163"/>
    </source>
</evidence>
<evidence type="ECO:0000256" key="1">
    <source>
        <dbReference type="ARBA" id="ARBA00004496"/>
    </source>
</evidence>
<feature type="binding site" evidence="14">
    <location>
        <position position="56"/>
    </location>
    <ligand>
        <name>ATP</name>
        <dbReference type="ChEBI" id="CHEBI:30616"/>
    </ligand>
</feature>
<evidence type="ECO:0000256" key="10">
    <source>
        <dbReference type="ARBA" id="ARBA00022840"/>
    </source>
</evidence>
<feature type="binding site" evidence="14">
    <location>
        <position position="60"/>
    </location>
    <ligand>
        <name>ATP</name>
        <dbReference type="ChEBI" id="CHEBI:30616"/>
    </ligand>
</feature>
<dbReference type="GO" id="GO:0003725">
    <property type="term" value="F:double-stranded RNA binding"/>
    <property type="evidence" value="ECO:0007669"/>
    <property type="project" value="UniProtKB-UniRule"/>
</dbReference>
<dbReference type="GO" id="GO:0006450">
    <property type="term" value="P:regulation of translational fidelity"/>
    <property type="evidence" value="ECO:0007669"/>
    <property type="project" value="TreeGrafter"/>
</dbReference>
<dbReference type="Pfam" id="PF01300">
    <property type="entry name" value="Sua5_yciO_yrdC"/>
    <property type="match status" value="1"/>
</dbReference>
<comment type="function">
    <text evidence="13">Required for the formation of a threonylcarbamoyl group on adenosine at position 37 (t(6)A37) in tRNAs that read codons beginning with adenine.</text>
</comment>
<accession>A0A916ZF05</accession>
<evidence type="ECO:0000256" key="14">
    <source>
        <dbReference type="PIRSR" id="PIRSR004930-1"/>
    </source>
</evidence>
<evidence type="ECO:0000256" key="9">
    <source>
        <dbReference type="ARBA" id="ARBA00022741"/>
    </source>
</evidence>
<dbReference type="InterPro" id="IPR005145">
    <property type="entry name" value="Sua5_C"/>
</dbReference>
<reference evidence="17" key="1">
    <citation type="journal article" date="2014" name="Int. J. Syst. Evol. Microbiol.">
        <title>Complete genome sequence of Corynebacterium casei LMG S-19264T (=DSM 44701T), isolated from a smear-ripened cheese.</title>
        <authorList>
            <consortium name="US DOE Joint Genome Institute (JGI-PGF)"/>
            <person name="Walter F."/>
            <person name="Albersmeier A."/>
            <person name="Kalinowski J."/>
            <person name="Ruckert C."/>
        </authorList>
    </citation>
    <scope>NUCLEOTIDE SEQUENCE</scope>
    <source>
        <strain evidence="17">CGMCC 1.15178</strain>
    </source>
</reference>
<sequence length="370" mass="38656">MLQVDGLNPEPEKIKEAADVLRQGGTVAFPTETVYGLGANACDTLAVEAIFEAKGRPSDNPLIVHISDLAQLDAFAPAYGESEKLLMERFWPGPLTLVLPLLAGTLSDRVTAGLDTVAVRMPSHPVALALIAAAGCPIAAPSANSSGRPSPTEAAHVLDDLDGRIDAVADGGPSGVGLESTVIEVEAAGTVRILRPGGITAESMREAGLQVEYDQAAAPQQSGWDAGAERFSRGTEGTGPDKPGSGWAPRSPGMKYAHYAPRGTMQLVEGEIDNIVSFVNDQVKDAQARGECTGVLAFHEHAAGFEADHVLVIGSLAHLEQAAQGLYAALRAFDSLGVDRIWAQTCPEAGIGHALMNRLAKAAAHRIIRL</sequence>
<dbReference type="PIRSF" id="PIRSF004930">
    <property type="entry name" value="Tln_factor_SUA5"/>
    <property type="match status" value="1"/>
</dbReference>
<dbReference type="PANTHER" id="PTHR17490">
    <property type="entry name" value="SUA5"/>
    <property type="match status" value="1"/>
</dbReference>
<protein>
    <recommendedName>
        <fullName evidence="4 13">Threonylcarbamoyl-AMP synthase</fullName>
        <shortName evidence="13">TC-AMP synthase</shortName>
        <ecNumber evidence="3 13">2.7.7.87</ecNumber>
    </recommendedName>
    <alternativeName>
        <fullName evidence="11 13">L-threonylcarbamoyladenylate synthase</fullName>
    </alternativeName>
</protein>
<dbReference type="GO" id="GO:0000049">
    <property type="term" value="F:tRNA binding"/>
    <property type="evidence" value="ECO:0007669"/>
    <property type="project" value="TreeGrafter"/>
</dbReference>
<keyword evidence="6 13" id="KW-0808">Transferase</keyword>